<name>A0ABS3FV10_9CYAN</name>
<dbReference type="EMBL" id="JAFLQW010000430">
    <property type="protein sequence ID" value="MBO0350603.1"/>
    <property type="molecule type" value="Genomic_DNA"/>
</dbReference>
<keyword evidence="3" id="KW-1185">Reference proteome</keyword>
<sequence>MTDDLLPQSETPPRLDPVLEPYFAKHHREKCYPGLIFRQGKRRMVQINVPADDLPTLLQAKPSSDNDPDSGKNRPEVKGHAEEIKEYILKRATKGKPWILGTLTANVDPSKIELIELGRGICLVVIPRGVKLDITDGQHRKSAIQDLIIGEFGEVIGDNDFPITLVLEPDFNQCQSDFRDMAQTKQLDKSLLLSFGEFEGRVGITKRVIDEVFMFQGKTEKIKSSPASKKKLVYTTNYIAKLVGASFSGDSNNELKERDVDKASDALINALNQFFSECTQSRHIVEVNVEDLSIDEIEDFKNENLLGRSVGMEILGHLLYCIYDKNVHLFDPKKISTLAQINWSREGHLWRDNVVLLDPNPKNPAKPYKITAGVNAIRIAVNRAKTHLGWM</sequence>
<protein>
    <submittedName>
        <fullName evidence="2">DNA sulfur modification protein DndB</fullName>
    </submittedName>
</protein>
<comment type="caution">
    <text evidence="2">The sequence shown here is derived from an EMBL/GenBank/DDBJ whole genome shotgun (WGS) entry which is preliminary data.</text>
</comment>
<accession>A0ABS3FV10</accession>
<dbReference type="RefSeq" id="WP_207089077.1">
    <property type="nucleotide sequence ID" value="NZ_JAFLQW010000430.1"/>
</dbReference>
<dbReference type="Proteomes" id="UP000664844">
    <property type="component" value="Unassembled WGS sequence"/>
</dbReference>
<dbReference type="Pfam" id="PF14072">
    <property type="entry name" value="DndB"/>
    <property type="match status" value="1"/>
</dbReference>
<evidence type="ECO:0000256" key="1">
    <source>
        <dbReference type="SAM" id="MobiDB-lite"/>
    </source>
</evidence>
<organism evidence="2 3">
    <name type="scientific">Phormidium pseudopriestleyi FRX01</name>
    <dbReference type="NCBI Taxonomy" id="1759528"/>
    <lineage>
        <taxon>Bacteria</taxon>
        <taxon>Bacillati</taxon>
        <taxon>Cyanobacteriota</taxon>
        <taxon>Cyanophyceae</taxon>
        <taxon>Oscillatoriophycideae</taxon>
        <taxon>Oscillatoriales</taxon>
        <taxon>Oscillatoriaceae</taxon>
        <taxon>Phormidium</taxon>
    </lineage>
</organism>
<reference evidence="2 3" key="1">
    <citation type="submission" date="2021-03" db="EMBL/GenBank/DDBJ databases">
        <title>Metabolic Capacity of the Antarctic Cyanobacterium Phormidium pseudopriestleyi that Sustains Oxygenic Photosynthesis in the Presence of Hydrogen Sulfide.</title>
        <authorList>
            <person name="Lumian J.E."/>
            <person name="Jungblut A.D."/>
            <person name="Dillon M.L."/>
            <person name="Hawes I."/>
            <person name="Doran P.T."/>
            <person name="Mackey T.J."/>
            <person name="Dick G.J."/>
            <person name="Grettenberger C.L."/>
            <person name="Sumner D.Y."/>
        </authorList>
    </citation>
    <scope>NUCLEOTIDE SEQUENCE [LARGE SCALE GENOMIC DNA]</scope>
    <source>
        <strain evidence="2 3">FRX01</strain>
    </source>
</reference>
<dbReference type="InterPro" id="IPR017601">
    <property type="entry name" value="DGQHR-contain_dom"/>
</dbReference>
<evidence type="ECO:0000313" key="3">
    <source>
        <dbReference type="Proteomes" id="UP000664844"/>
    </source>
</evidence>
<dbReference type="CDD" id="cd16412">
    <property type="entry name" value="dndB"/>
    <property type="match status" value="1"/>
</dbReference>
<feature type="compositionally biased region" description="Basic and acidic residues" evidence="1">
    <location>
        <begin position="69"/>
        <end position="78"/>
    </location>
</feature>
<evidence type="ECO:0000313" key="2">
    <source>
        <dbReference type="EMBL" id="MBO0350603.1"/>
    </source>
</evidence>
<dbReference type="InterPro" id="IPR017642">
    <property type="entry name" value="DNA_S_mod_DndB"/>
</dbReference>
<feature type="region of interest" description="Disordered" evidence="1">
    <location>
        <begin position="55"/>
        <end position="78"/>
    </location>
</feature>
<dbReference type="NCBIfam" id="TIGR03187">
    <property type="entry name" value="DGQHR"/>
    <property type="match status" value="1"/>
</dbReference>
<gene>
    <name evidence="2" type="ORF">J0895_16170</name>
</gene>
<proteinExistence type="predicted"/>